<keyword evidence="1" id="KW-0472">Membrane</keyword>
<protein>
    <submittedName>
        <fullName evidence="2">Uncharacterized protein</fullName>
    </submittedName>
</protein>
<dbReference type="Proteomes" id="UP001595699">
    <property type="component" value="Unassembled WGS sequence"/>
</dbReference>
<keyword evidence="1" id="KW-1133">Transmembrane helix</keyword>
<name>A0ABV7YKF0_9ACTN</name>
<dbReference type="RefSeq" id="WP_205121463.1">
    <property type="nucleotide sequence ID" value="NZ_JAFBCM010000001.1"/>
</dbReference>
<organism evidence="2 3">
    <name type="scientific">Tenggerimyces flavus</name>
    <dbReference type="NCBI Taxonomy" id="1708749"/>
    <lineage>
        <taxon>Bacteria</taxon>
        <taxon>Bacillati</taxon>
        <taxon>Actinomycetota</taxon>
        <taxon>Actinomycetes</taxon>
        <taxon>Propionibacteriales</taxon>
        <taxon>Nocardioidaceae</taxon>
        <taxon>Tenggerimyces</taxon>
    </lineage>
</organism>
<evidence type="ECO:0000313" key="2">
    <source>
        <dbReference type="EMBL" id="MFC3764530.1"/>
    </source>
</evidence>
<keyword evidence="3" id="KW-1185">Reference proteome</keyword>
<dbReference type="EMBL" id="JBHRZH010000027">
    <property type="protein sequence ID" value="MFC3764530.1"/>
    <property type="molecule type" value="Genomic_DNA"/>
</dbReference>
<reference evidence="3" key="1">
    <citation type="journal article" date="2019" name="Int. J. Syst. Evol. Microbiol.">
        <title>The Global Catalogue of Microorganisms (GCM) 10K type strain sequencing project: providing services to taxonomists for standard genome sequencing and annotation.</title>
        <authorList>
            <consortium name="The Broad Institute Genomics Platform"/>
            <consortium name="The Broad Institute Genome Sequencing Center for Infectious Disease"/>
            <person name="Wu L."/>
            <person name="Ma J."/>
        </authorList>
    </citation>
    <scope>NUCLEOTIDE SEQUENCE [LARGE SCALE GENOMIC DNA]</scope>
    <source>
        <strain evidence="3">CGMCC 4.7241</strain>
    </source>
</reference>
<proteinExistence type="predicted"/>
<evidence type="ECO:0000256" key="1">
    <source>
        <dbReference type="SAM" id="Phobius"/>
    </source>
</evidence>
<evidence type="ECO:0000313" key="3">
    <source>
        <dbReference type="Proteomes" id="UP001595699"/>
    </source>
</evidence>
<feature type="transmembrane region" description="Helical" evidence="1">
    <location>
        <begin position="17"/>
        <end position="39"/>
    </location>
</feature>
<gene>
    <name evidence="2" type="ORF">ACFOUW_27080</name>
</gene>
<comment type="caution">
    <text evidence="2">The sequence shown here is derived from an EMBL/GenBank/DDBJ whole genome shotgun (WGS) entry which is preliminary data.</text>
</comment>
<accession>A0ABV7YKF0</accession>
<keyword evidence="1" id="KW-0812">Transmembrane</keyword>
<sequence length="51" mass="5808">MYAWIWRRLPGGVPTKLLCAVALGAVVLWLLFGYVFPWLDDHLGFSGTLWT</sequence>